<evidence type="ECO:0000313" key="9">
    <source>
        <dbReference type="Proteomes" id="UP000235145"/>
    </source>
</evidence>
<dbReference type="InterPro" id="IPR006564">
    <property type="entry name" value="Znf_PMZ"/>
</dbReference>
<dbReference type="GO" id="GO:0008270">
    <property type="term" value="F:zinc ion binding"/>
    <property type="evidence" value="ECO:0007669"/>
    <property type="project" value="UniProtKB-KW"/>
</dbReference>
<protein>
    <recommendedName>
        <fullName evidence="10">SWIM-type domain-containing protein</fullName>
    </recommendedName>
</protein>
<feature type="region of interest" description="Disordered" evidence="5">
    <location>
        <begin position="247"/>
        <end position="267"/>
    </location>
</feature>
<dbReference type="GO" id="GO:0003676">
    <property type="term" value="F:nucleic acid binding"/>
    <property type="evidence" value="ECO:0007669"/>
    <property type="project" value="InterPro"/>
</dbReference>
<feature type="compositionally biased region" description="Polar residues" evidence="5">
    <location>
        <begin position="946"/>
        <end position="958"/>
    </location>
</feature>
<dbReference type="PANTHER" id="PTHR31973">
    <property type="entry name" value="POLYPROTEIN, PUTATIVE-RELATED"/>
    <property type="match status" value="1"/>
</dbReference>
<evidence type="ECO:0000256" key="3">
    <source>
        <dbReference type="ARBA" id="ARBA00022833"/>
    </source>
</evidence>
<feature type="compositionally biased region" description="Polar residues" evidence="5">
    <location>
        <begin position="968"/>
        <end position="983"/>
    </location>
</feature>
<feature type="domain" description="SWIM-type" evidence="7">
    <location>
        <begin position="828"/>
        <end position="860"/>
    </location>
</feature>
<feature type="domain" description="CCHC-type" evidence="6">
    <location>
        <begin position="949"/>
        <end position="963"/>
    </location>
</feature>
<sequence length="1097" mass="124516">MVLWRIRANMEEIEVGLGYFTGGHPTIFSIWLYHGGEFTKFPGRKYIKGKQTYIDLLDMDTFSVHDIDEMMEQLGYVDEGIPLYYHFKRPFSDLDFGLFALGSDQDVRHLGTFISKHKLIEVYIEHGKTQLHTYTMSPNQEKIQIKEIIEPPSCSRRLFLDWYDTGEKNVVGDASKEANVMDLTGDDNMDITDNGDNNKEGNPCVEVEIGDKFEHTNEVEFRDGNKDGEDPWAEFESGDMFEDINEEEFGSGDNFDDDSGYKSSESDDIDFYVDNDNILDDVEVDMNDFNDNIDMDAEWVGGMNDNVNEVGELNEVLNNEVLLSRSSSDEVPVGQRKKTIKAIQRAHENDEANVVEPFYILQTFNTTEELKERVNVHAIETTRELGFEKNDKNRVRVVCRGTIPKLGNLDKSGEGQQEVNNEDEEKCPWSLYASKWKCDINWMVKSYNKEHLCLQARNVKACTYKFLAQKITTQVESNPTIPIRALQEQLQRDYQVGLSKMKVFRARNEALNQVRGDYVGQYALLRDYVLELQKHNPYTTVKIDVESEPNPNSETRTFKHIYICLGPLKKGFAARRRDFLGLDGAFMKGPYPGQILSAVGIDGNNGTYPLAYAVVEFESTNSWTWFLTCLGDDLGLGTNSNFTFMTDRQKGVLPAIAKLFPCAEHRYCLRHIHENMKANWRAKQFKDLLWDCAKASTVQQFQRSMEELRKLNNDAYEWLKNIPPQHWSRSYFTGRAHTDAMLNNMCESLNSKIVEGRDVPIITCLEYIREYLVKKIVTVQKEIDKAVGPLTPTATIWVEKLKKEASQLRSVFCGNGKYQVSKNLLEQFVVDMGHQTCSCRRWELIGIPCAHAITCMWEMLKNKEIDKIPEHWVHRTYWLETWKNMYSFTIQPINGRNMWEKSTCPTTLLPPKHHVPIGRPKKKKRRSAMEVEDLVKGNQLSRAQKSVSCSKCNKSGHNARTCKGQKAGGSQTSRNVGGSQTSKIVGGAGSEKVKAGSAKVKAGGSKTSKNVGGAGSEKVKAGSAKVKAGGSQTSRNVSGAGSAKVKDGSAKVRASVPLIQIRFITMHCKQLQLHQLILKLTLQLVNNYPKKQKPTDY</sequence>
<dbReference type="InterPro" id="IPR001878">
    <property type="entry name" value="Znf_CCHC"/>
</dbReference>
<keyword evidence="9" id="KW-1185">Reference proteome</keyword>
<keyword evidence="2 4" id="KW-0863">Zinc-finger</keyword>
<dbReference type="AlphaFoldDB" id="A0A9R1X3G8"/>
<evidence type="ECO:0000313" key="8">
    <source>
        <dbReference type="EMBL" id="KAJ0197826.1"/>
    </source>
</evidence>
<dbReference type="Proteomes" id="UP000235145">
    <property type="component" value="Unassembled WGS sequence"/>
</dbReference>
<keyword evidence="3" id="KW-0862">Zinc</keyword>
<name>A0A9R1X3G8_LACSA</name>
<dbReference type="SMART" id="SM00575">
    <property type="entry name" value="ZnF_PMZ"/>
    <property type="match status" value="1"/>
</dbReference>
<keyword evidence="1" id="KW-0479">Metal-binding</keyword>
<feature type="compositionally biased region" description="Low complexity" evidence="5">
    <location>
        <begin position="1021"/>
        <end position="1031"/>
    </location>
</feature>
<dbReference type="InterPro" id="IPR018289">
    <property type="entry name" value="MULE_transposase_dom"/>
</dbReference>
<evidence type="ECO:0000259" key="6">
    <source>
        <dbReference type="PROSITE" id="PS50158"/>
    </source>
</evidence>
<dbReference type="PANTHER" id="PTHR31973:SF190">
    <property type="entry name" value="MULE TRANSPOSASE DOMAIN-CONTAINING PROTEIN"/>
    <property type="match status" value="1"/>
</dbReference>
<dbReference type="EMBL" id="NBSK02000007">
    <property type="protein sequence ID" value="KAJ0197826.1"/>
    <property type="molecule type" value="Genomic_DNA"/>
</dbReference>
<comment type="caution">
    <text evidence="8">The sequence shown here is derived from an EMBL/GenBank/DDBJ whole genome shotgun (WGS) entry which is preliminary data.</text>
</comment>
<evidence type="ECO:0000259" key="7">
    <source>
        <dbReference type="PROSITE" id="PS50966"/>
    </source>
</evidence>
<evidence type="ECO:0000256" key="1">
    <source>
        <dbReference type="ARBA" id="ARBA00022723"/>
    </source>
</evidence>
<feature type="region of interest" description="Disordered" evidence="5">
    <location>
        <begin position="183"/>
        <end position="202"/>
    </location>
</feature>
<accession>A0A9R1X3G8</accession>
<feature type="region of interest" description="Disordered" evidence="5">
    <location>
        <begin position="946"/>
        <end position="1046"/>
    </location>
</feature>
<evidence type="ECO:0000256" key="5">
    <source>
        <dbReference type="SAM" id="MobiDB-lite"/>
    </source>
</evidence>
<dbReference type="PROSITE" id="PS50966">
    <property type="entry name" value="ZF_SWIM"/>
    <property type="match status" value="1"/>
</dbReference>
<gene>
    <name evidence="8" type="ORF">LSAT_V11C700344120</name>
</gene>
<dbReference type="Pfam" id="PF26130">
    <property type="entry name" value="PB1-like"/>
    <property type="match status" value="1"/>
</dbReference>
<evidence type="ECO:0000256" key="4">
    <source>
        <dbReference type="PROSITE-ProRule" id="PRU00047"/>
    </source>
</evidence>
<evidence type="ECO:0008006" key="10">
    <source>
        <dbReference type="Google" id="ProtNLM"/>
    </source>
</evidence>
<dbReference type="PROSITE" id="PS50158">
    <property type="entry name" value="ZF_CCHC"/>
    <property type="match status" value="1"/>
</dbReference>
<dbReference type="Pfam" id="PF10551">
    <property type="entry name" value="MULE"/>
    <property type="match status" value="1"/>
</dbReference>
<feature type="compositionally biased region" description="Low complexity" evidence="5">
    <location>
        <begin position="995"/>
        <end position="1009"/>
    </location>
</feature>
<reference evidence="8 9" key="1">
    <citation type="journal article" date="2017" name="Nat. Commun.">
        <title>Genome assembly with in vitro proximity ligation data and whole-genome triplication in lettuce.</title>
        <authorList>
            <person name="Reyes-Chin-Wo S."/>
            <person name="Wang Z."/>
            <person name="Yang X."/>
            <person name="Kozik A."/>
            <person name="Arikit S."/>
            <person name="Song C."/>
            <person name="Xia L."/>
            <person name="Froenicke L."/>
            <person name="Lavelle D.O."/>
            <person name="Truco M.J."/>
            <person name="Xia R."/>
            <person name="Zhu S."/>
            <person name="Xu C."/>
            <person name="Xu H."/>
            <person name="Xu X."/>
            <person name="Cox K."/>
            <person name="Korf I."/>
            <person name="Meyers B.C."/>
            <person name="Michelmore R.W."/>
        </authorList>
    </citation>
    <scope>NUCLEOTIDE SEQUENCE [LARGE SCALE GENOMIC DNA]</scope>
    <source>
        <strain evidence="9">cv. Salinas</strain>
        <tissue evidence="8">Seedlings</tissue>
    </source>
</reference>
<proteinExistence type="predicted"/>
<feature type="compositionally biased region" description="Acidic residues" evidence="5">
    <location>
        <begin position="247"/>
        <end position="258"/>
    </location>
</feature>
<evidence type="ECO:0000256" key="2">
    <source>
        <dbReference type="ARBA" id="ARBA00022771"/>
    </source>
</evidence>
<dbReference type="Pfam" id="PF04434">
    <property type="entry name" value="SWIM"/>
    <property type="match status" value="1"/>
</dbReference>
<dbReference type="InterPro" id="IPR007527">
    <property type="entry name" value="Znf_SWIM"/>
</dbReference>
<organism evidence="8 9">
    <name type="scientific">Lactuca sativa</name>
    <name type="common">Garden lettuce</name>
    <dbReference type="NCBI Taxonomy" id="4236"/>
    <lineage>
        <taxon>Eukaryota</taxon>
        <taxon>Viridiplantae</taxon>
        <taxon>Streptophyta</taxon>
        <taxon>Embryophyta</taxon>
        <taxon>Tracheophyta</taxon>
        <taxon>Spermatophyta</taxon>
        <taxon>Magnoliopsida</taxon>
        <taxon>eudicotyledons</taxon>
        <taxon>Gunneridae</taxon>
        <taxon>Pentapetalae</taxon>
        <taxon>asterids</taxon>
        <taxon>campanulids</taxon>
        <taxon>Asterales</taxon>
        <taxon>Asteraceae</taxon>
        <taxon>Cichorioideae</taxon>
        <taxon>Cichorieae</taxon>
        <taxon>Lactucinae</taxon>
        <taxon>Lactuca</taxon>
    </lineage>
</organism>
<dbReference type="InterPro" id="IPR058594">
    <property type="entry name" value="PB1-like_dom_pln"/>
</dbReference>